<dbReference type="RefSeq" id="WP_158033902.1">
    <property type="nucleotide sequence ID" value="NZ_ML708617.1"/>
</dbReference>
<keyword evidence="2" id="KW-1185">Reference proteome</keyword>
<sequence>MNTYDDVKCFICVKEGEPGAELVEGRWHGKKIWLCPDHHRIVTTKMRRDAMTEDQALDAITNSVMKALFPGWKIKDQE</sequence>
<dbReference type="AlphaFoldDB" id="A0A5J5KWX0"/>
<organism evidence="1 2">
    <name type="scientific">Kocuria coralli</name>
    <dbReference type="NCBI Taxonomy" id="1461025"/>
    <lineage>
        <taxon>Bacteria</taxon>
        <taxon>Bacillati</taxon>
        <taxon>Actinomycetota</taxon>
        <taxon>Actinomycetes</taxon>
        <taxon>Micrococcales</taxon>
        <taxon>Micrococcaceae</taxon>
        <taxon>Kocuria</taxon>
    </lineage>
</organism>
<proteinExistence type="predicted"/>
<dbReference type="EMBL" id="SZWF01000009">
    <property type="protein sequence ID" value="KAA9394169.1"/>
    <property type="molecule type" value="Genomic_DNA"/>
</dbReference>
<dbReference type="Proteomes" id="UP000325957">
    <property type="component" value="Unassembled WGS sequence"/>
</dbReference>
<name>A0A5J5KWX0_9MICC</name>
<accession>A0A5J5KWX0</accession>
<evidence type="ECO:0000313" key="1">
    <source>
        <dbReference type="EMBL" id="KAA9394169.1"/>
    </source>
</evidence>
<evidence type="ECO:0000313" key="2">
    <source>
        <dbReference type="Proteomes" id="UP000325957"/>
    </source>
</evidence>
<protein>
    <submittedName>
        <fullName evidence="1">Uncharacterized protein</fullName>
    </submittedName>
</protein>
<comment type="caution">
    <text evidence="1">The sequence shown here is derived from an EMBL/GenBank/DDBJ whole genome shotgun (WGS) entry which is preliminary data.</text>
</comment>
<gene>
    <name evidence="1" type="ORF">FCK90_08620</name>
</gene>
<reference evidence="1 2" key="1">
    <citation type="submission" date="2019-05" db="EMBL/GenBank/DDBJ databases">
        <title>Kocuria coralli sp. nov., a novel actinobacterium isolated from coral reef seawater.</title>
        <authorList>
            <person name="Li J."/>
        </authorList>
    </citation>
    <scope>NUCLEOTIDE SEQUENCE [LARGE SCALE GENOMIC DNA]</scope>
    <source>
        <strain evidence="1 2">SCSIO 13007</strain>
    </source>
</reference>